<feature type="compositionally biased region" description="Low complexity" evidence="1">
    <location>
        <begin position="278"/>
        <end position="296"/>
    </location>
</feature>
<feature type="region of interest" description="Disordered" evidence="1">
    <location>
        <begin position="266"/>
        <end position="374"/>
    </location>
</feature>
<feature type="compositionally biased region" description="Basic and acidic residues" evidence="1">
    <location>
        <begin position="19"/>
        <end position="38"/>
    </location>
</feature>
<evidence type="ECO:0000256" key="1">
    <source>
        <dbReference type="SAM" id="MobiDB-lite"/>
    </source>
</evidence>
<dbReference type="KEGG" id="dci:103517365"/>
<dbReference type="STRING" id="121845.A0A3Q0JE61"/>
<dbReference type="CDD" id="cd21085">
    <property type="entry name" value="WH_NTD_PHF10"/>
    <property type="match status" value="1"/>
</dbReference>
<reference evidence="3" key="1">
    <citation type="submission" date="2025-08" db="UniProtKB">
        <authorList>
            <consortium name="RefSeq"/>
        </authorList>
    </citation>
    <scope>IDENTIFICATION</scope>
</reference>
<proteinExistence type="predicted"/>
<protein>
    <submittedName>
        <fullName evidence="3">PHD finger protein 10</fullName>
    </submittedName>
</protein>
<keyword evidence="2" id="KW-1185">Reference proteome</keyword>
<evidence type="ECO:0000313" key="3">
    <source>
        <dbReference type="RefSeq" id="XP_026685283.1"/>
    </source>
</evidence>
<name>A0A3Q0JE61_DIACI</name>
<dbReference type="GeneID" id="103517365"/>
<gene>
    <name evidence="3" type="primary">LOC103517365</name>
</gene>
<dbReference type="AlphaFoldDB" id="A0A3Q0JE61"/>
<feature type="region of interest" description="Disordered" evidence="1">
    <location>
        <begin position="1"/>
        <end position="38"/>
    </location>
</feature>
<organism evidence="2 3">
    <name type="scientific">Diaphorina citri</name>
    <name type="common">Asian citrus psyllid</name>
    <dbReference type="NCBI Taxonomy" id="121845"/>
    <lineage>
        <taxon>Eukaryota</taxon>
        <taxon>Metazoa</taxon>
        <taxon>Ecdysozoa</taxon>
        <taxon>Arthropoda</taxon>
        <taxon>Hexapoda</taxon>
        <taxon>Insecta</taxon>
        <taxon>Pterygota</taxon>
        <taxon>Neoptera</taxon>
        <taxon>Paraneoptera</taxon>
        <taxon>Hemiptera</taxon>
        <taxon>Sternorrhyncha</taxon>
        <taxon>Psylloidea</taxon>
        <taxon>Psyllidae</taxon>
        <taxon>Diaphorininae</taxon>
        <taxon>Diaphorina</taxon>
    </lineage>
</organism>
<accession>A0A3Q0JE61</accession>
<dbReference type="CTD" id="32965"/>
<dbReference type="Proteomes" id="UP000079169">
    <property type="component" value="Unplaced"/>
</dbReference>
<dbReference type="PaxDb" id="121845-A0A3Q0JE61"/>
<sequence>MSFPRTPGTPAWKTSGKLESLEDGDKSESRGKRGKMETIDFDSQKEFPVHNLAEYQWPLQGGEHFMIQEQVAAYLGVKSFKRKYPDLKRRGLEPEERTYICDSGLVSEAMIELGLTAVQSADIMDIMYVDFPEKYEEVKTFTREKQARELIDRQRAFYDTTISEQTAKDLKESLVEATALWNAQFNRLRRETRKCSLDLQTFVVHYPAKANPKPMPKVGHYPVAILPGQYCDYYKEYTATELKYMPLNTVLYGPLQPNEQYLDEMSYSEASQSDSDDSSGSSGSSSGSSSDDSSSSDSDDSSSDDDAPRPLPQTPFKKTPGPSGGPKPGTNGATPKRTTSGDGKEPNGATPKRSVSGDGKGSVSAVGKLGGPGQGLPRIEPGSFKLQALCDSHLFKEAACEVFCWDLISNRFSMKAADLSQTVRHSDTCKSHATMPSFSDLFGAAAFKLLLF</sequence>
<dbReference type="RefSeq" id="XP_026685283.1">
    <property type="nucleotide sequence ID" value="XM_026829482.1"/>
</dbReference>
<evidence type="ECO:0000313" key="2">
    <source>
        <dbReference type="Proteomes" id="UP000079169"/>
    </source>
</evidence>